<keyword evidence="2" id="KW-0813">Transport</keyword>
<dbReference type="Proteomes" id="UP001327560">
    <property type="component" value="Chromosome 7"/>
</dbReference>
<organism evidence="4 5">
    <name type="scientific">Canna indica</name>
    <name type="common">Indian-shot</name>
    <dbReference type="NCBI Taxonomy" id="4628"/>
    <lineage>
        <taxon>Eukaryota</taxon>
        <taxon>Viridiplantae</taxon>
        <taxon>Streptophyta</taxon>
        <taxon>Embryophyta</taxon>
        <taxon>Tracheophyta</taxon>
        <taxon>Spermatophyta</taxon>
        <taxon>Magnoliopsida</taxon>
        <taxon>Liliopsida</taxon>
        <taxon>Zingiberales</taxon>
        <taxon>Cannaceae</taxon>
        <taxon>Canna</taxon>
    </lineage>
</organism>
<evidence type="ECO:0000256" key="2">
    <source>
        <dbReference type="ARBA" id="ARBA00022448"/>
    </source>
</evidence>
<comment type="similarity">
    <text evidence="1">Belongs to the GLTP family.</text>
</comment>
<evidence type="ECO:0000256" key="1">
    <source>
        <dbReference type="ARBA" id="ARBA00007148"/>
    </source>
</evidence>
<evidence type="ECO:0000313" key="4">
    <source>
        <dbReference type="EMBL" id="WOL14076.1"/>
    </source>
</evidence>
<keyword evidence="5" id="KW-1185">Reference proteome</keyword>
<dbReference type="Pfam" id="PF08718">
    <property type="entry name" value="GLTP"/>
    <property type="match status" value="1"/>
</dbReference>
<gene>
    <name evidence="4" type="ORF">Cni_G22856</name>
</gene>
<feature type="domain" description="Glycolipid transfer protein" evidence="3">
    <location>
        <begin position="44"/>
        <end position="180"/>
    </location>
</feature>
<dbReference type="GO" id="GO:1902387">
    <property type="term" value="F:ceramide 1-phosphate binding"/>
    <property type="evidence" value="ECO:0007669"/>
    <property type="project" value="TreeGrafter"/>
</dbReference>
<sequence>MGTESLMDPSSPIEAGSATPLAAVAQAFEELAGQLDSCDGDLGLAPFSAACSLVSVLFDCLGFAFKFAEMEYVAKVTDLTEASKEYDTLNKILDHDLELDTVRKQGSHSRSLRRVRLGLDLIRVFFEQFLLSSECSLKEVASNAYGQVCAPFHAWTIRTAVAAGMYTLPTREQLLVKLNETDQSVEKEMQRYIDACSPIIQYIDNLFLSRDIALDW</sequence>
<reference evidence="4 5" key="1">
    <citation type="submission" date="2023-10" db="EMBL/GenBank/DDBJ databases">
        <title>Chromosome-scale genome assembly provides insights into flower coloration mechanisms of Canna indica.</title>
        <authorList>
            <person name="Li C."/>
        </authorList>
    </citation>
    <scope>NUCLEOTIDE SEQUENCE [LARGE SCALE GENOMIC DNA]</scope>
    <source>
        <tissue evidence="4">Flower</tissue>
    </source>
</reference>
<dbReference type="FunFam" id="1.10.3520.10:FF:000005">
    <property type="entry name" value="Accelerated cell death 11"/>
    <property type="match status" value="1"/>
</dbReference>
<dbReference type="PANTHER" id="PTHR10219">
    <property type="entry name" value="GLYCOLIPID TRANSFER PROTEIN-RELATED"/>
    <property type="match status" value="1"/>
</dbReference>
<protein>
    <recommendedName>
        <fullName evidence="3">Glycolipid transfer protein domain-containing protein</fullName>
    </recommendedName>
</protein>
<dbReference type="GO" id="GO:0016020">
    <property type="term" value="C:membrane"/>
    <property type="evidence" value="ECO:0007669"/>
    <property type="project" value="TreeGrafter"/>
</dbReference>
<proteinExistence type="inferred from homology"/>
<dbReference type="GO" id="GO:0005829">
    <property type="term" value="C:cytosol"/>
    <property type="evidence" value="ECO:0007669"/>
    <property type="project" value="TreeGrafter"/>
</dbReference>
<dbReference type="InterPro" id="IPR014830">
    <property type="entry name" value="Glycolipid_transfer_prot_dom"/>
</dbReference>
<evidence type="ECO:0000259" key="3">
    <source>
        <dbReference type="Pfam" id="PF08718"/>
    </source>
</evidence>
<dbReference type="InterPro" id="IPR036497">
    <property type="entry name" value="GLTP_sf"/>
</dbReference>
<dbReference type="AlphaFoldDB" id="A0AAQ3QIN5"/>
<dbReference type="GO" id="GO:1902388">
    <property type="term" value="F:ceramide 1-phosphate transfer activity"/>
    <property type="evidence" value="ECO:0007669"/>
    <property type="project" value="TreeGrafter"/>
</dbReference>
<name>A0AAQ3QIN5_9LILI</name>
<dbReference type="PANTHER" id="PTHR10219:SF28">
    <property type="entry name" value="ACD11 HOMOLOG PROTEIN"/>
    <property type="match status" value="1"/>
</dbReference>
<evidence type="ECO:0000313" key="5">
    <source>
        <dbReference type="Proteomes" id="UP001327560"/>
    </source>
</evidence>
<dbReference type="EMBL" id="CP136896">
    <property type="protein sequence ID" value="WOL14076.1"/>
    <property type="molecule type" value="Genomic_DNA"/>
</dbReference>
<dbReference type="Gene3D" id="1.10.3520.10">
    <property type="entry name" value="Glycolipid transfer protein"/>
    <property type="match status" value="1"/>
</dbReference>
<accession>A0AAQ3QIN5</accession>
<dbReference type="SUPFAM" id="SSF110004">
    <property type="entry name" value="Glycolipid transfer protein, GLTP"/>
    <property type="match status" value="1"/>
</dbReference>